<sequence length="368" mass="40868">MSQDQIPKQRQSYPPEPETTMRRRAFVGPTPNMLPFNPTATFGAGAASNQYLSPKMPSQTSLTGPDARFLAFPDLAYPFSNPYPIQPPPGPASGLARESAISMPISNSFTLAQERRRLGLDKGDPSPDNALPPDAKRCHLPSNNAPRKAPLPADTSPLSGAADIFSISTPDGKKSAKPSKLVQTKRPAKDIKRVKARAFAQLGQPISKTGILKLANRSRRQSTTRNGSETATPSISTRSRPVVTHEEEGYEDDELETPQPPIEPNRPTADEFPSSPRRPSIRLKYTYTVPPELEGTRKALGEDNWNEYVFLMERLCTNKITPQEFNKGTRPIFLTLDEKMRKKMDNMVAMNMIQPGLDQQWNRDEESD</sequence>
<gene>
    <name evidence="2" type="ORF">EJ02DRAFT_514301</name>
</gene>
<name>A0A6A5SHD0_9PLEO</name>
<accession>A0A6A5SHD0</accession>
<proteinExistence type="predicted"/>
<feature type="region of interest" description="Disordered" evidence="1">
    <location>
        <begin position="113"/>
        <end position="281"/>
    </location>
</feature>
<feature type="region of interest" description="Disordered" evidence="1">
    <location>
        <begin position="1"/>
        <end position="65"/>
    </location>
</feature>
<dbReference type="Proteomes" id="UP000800038">
    <property type="component" value="Unassembled WGS sequence"/>
</dbReference>
<reference evidence="2" key="1">
    <citation type="journal article" date="2020" name="Stud. Mycol.">
        <title>101 Dothideomycetes genomes: a test case for predicting lifestyles and emergence of pathogens.</title>
        <authorList>
            <person name="Haridas S."/>
            <person name="Albert R."/>
            <person name="Binder M."/>
            <person name="Bloem J."/>
            <person name="Labutti K."/>
            <person name="Salamov A."/>
            <person name="Andreopoulos B."/>
            <person name="Baker S."/>
            <person name="Barry K."/>
            <person name="Bills G."/>
            <person name="Bluhm B."/>
            <person name="Cannon C."/>
            <person name="Castanera R."/>
            <person name="Culley D."/>
            <person name="Daum C."/>
            <person name="Ezra D."/>
            <person name="Gonzalez J."/>
            <person name="Henrissat B."/>
            <person name="Kuo A."/>
            <person name="Liang C."/>
            <person name="Lipzen A."/>
            <person name="Lutzoni F."/>
            <person name="Magnuson J."/>
            <person name="Mondo S."/>
            <person name="Nolan M."/>
            <person name="Ohm R."/>
            <person name="Pangilinan J."/>
            <person name="Park H.-J."/>
            <person name="Ramirez L."/>
            <person name="Alfaro M."/>
            <person name="Sun H."/>
            <person name="Tritt A."/>
            <person name="Yoshinaga Y."/>
            <person name="Zwiers L.-H."/>
            <person name="Turgeon B."/>
            <person name="Goodwin S."/>
            <person name="Spatafora J."/>
            <person name="Crous P."/>
            <person name="Grigoriev I."/>
        </authorList>
    </citation>
    <scope>NUCLEOTIDE SEQUENCE</scope>
    <source>
        <strain evidence="2">CBS 161.51</strain>
    </source>
</reference>
<dbReference type="EMBL" id="ML976096">
    <property type="protein sequence ID" value="KAF1938779.1"/>
    <property type="molecule type" value="Genomic_DNA"/>
</dbReference>
<evidence type="ECO:0000256" key="1">
    <source>
        <dbReference type="SAM" id="MobiDB-lite"/>
    </source>
</evidence>
<feature type="compositionally biased region" description="Basic and acidic residues" evidence="1">
    <location>
        <begin position="113"/>
        <end position="125"/>
    </location>
</feature>
<keyword evidence="3" id="KW-1185">Reference proteome</keyword>
<evidence type="ECO:0000313" key="2">
    <source>
        <dbReference type="EMBL" id="KAF1938779.1"/>
    </source>
</evidence>
<dbReference type="AlphaFoldDB" id="A0A6A5SHD0"/>
<feature type="compositionally biased region" description="Polar residues" evidence="1">
    <location>
        <begin position="47"/>
        <end position="63"/>
    </location>
</feature>
<organism evidence="2 3">
    <name type="scientific">Clathrospora elynae</name>
    <dbReference type="NCBI Taxonomy" id="706981"/>
    <lineage>
        <taxon>Eukaryota</taxon>
        <taxon>Fungi</taxon>
        <taxon>Dikarya</taxon>
        <taxon>Ascomycota</taxon>
        <taxon>Pezizomycotina</taxon>
        <taxon>Dothideomycetes</taxon>
        <taxon>Pleosporomycetidae</taxon>
        <taxon>Pleosporales</taxon>
        <taxon>Diademaceae</taxon>
        <taxon>Clathrospora</taxon>
    </lineage>
</organism>
<feature type="compositionally biased region" description="Polar residues" evidence="1">
    <location>
        <begin position="1"/>
        <end position="12"/>
    </location>
</feature>
<feature type="compositionally biased region" description="Polar residues" evidence="1">
    <location>
        <begin position="223"/>
        <end position="239"/>
    </location>
</feature>
<protein>
    <submittedName>
        <fullName evidence="2">Uncharacterized protein</fullName>
    </submittedName>
</protein>
<dbReference type="OrthoDB" id="3800185at2759"/>
<evidence type="ECO:0000313" key="3">
    <source>
        <dbReference type="Proteomes" id="UP000800038"/>
    </source>
</evidence>